<feature type="signal peptide" evidence="1">
    <location>
        <begin position="1"/>
        <end position="24"/>
    </location>
</feature>
<reference evidence="2 3" key="1">
    <citation type="submission" date="2017-01" db="EMBL/GenBank/DDBJ databases">
        <title>Genome sequencing of Rhodoferax fermentans JCM 7819.</title>
        <authorList>
            <person name="Kim Y.J."/>
            <person name="Farh M.E.-A."/>
            <person name="Yang D.-C."/>
        </authorList>
    </citation>
    <scope>NUCLEOTIDE SEQUENCE [LARGE SCALE GENOMIC DNA]</scope>
    <source>
        <strain evidence="2 3">JCM 7819</strain>
    </source>
</reference>
<keyword evidence="1" id="KW-0732">Signal</keyword>
<gene>
    <name evidence="2" type="ORF">RF819_10945</name>
</gene>
<protein>
    <submittedName>
        <fullName evidence="2">Uncharacterized protein</fullName>
    </submittedName>
</protein>
<comment type="caution">
    <text evidence="2">The sequence shown here is derived from an EMBL/GenBank/DDBJ whole genome shotgun (WGS) entry which is preliminary data.</text>
</comment>
<dbReference type="STRING" id="28066.RF819_10945"/>
<evidence type="ECO:0000256" key="1">
    <source>
        <dbReference type="SAM" id="SignalP"/>
    </source>
</evidence>
<keyword evidence="3" id="KW-1185">Reference proteome</keyword>
<name>A0A1T1ASV4_RHOFE</name>
<dbReference type="AlphaFoldDB" id="A0A1T1ASV4"/>
<dbReference type="Proteomes" id="UP000190750">
    <property type="component" value="Unassembled WGS sequence"/>
</dbReference>
<accession>A0A1T1ASV4</accession>
<proteinExistence type="predicted"/>
<evidence type="ECO:0000313" key="3">
    <source>
        <dbReference type="Proteomes" id="UP000190750"/>
    </source>
</evidence>
<evidence type="ECO:0000313" key="2">
    <source>
        <dbReference type="EMBL" id="OOV07176.1"/>
    </source>
</evidence>
<dbReference type="RefSeq" id="WP_078365007.1">
    <property type="nucleotide sequence ID" value="NZ_MTJN01000002.1"/>
</dbReference>
<dbReference type="EMBL" id="MTJN01000002">
    <property type="protein sequence ID" value="OOV07176.1"/>
    <property type="molecule type" value="Genomic_DNA"/>
</dbReference>
<organism evidence="2 3">
    <name type="scientific">Rhodoferax fermentans</name>
    <dbReference type="NCBI Taxonomy" id="28066"/>
    <lineage>
        <taxon>Bacteria</taxon>
        <taxon>Pseudomonadati</taxon>
        <taxon>Pseudomonadota</taxon>
        <taxon>Betaproteobacteria</taxon>
        <taxon>Burkholderiales</taxon>
        <taxon>Comamonadaceae</taxon>
        <taxon>Rhodoferax</taxon>
    </lineage>
</organism>
<sequence length="122" mass="12330">MSFCTRLLFVFVTLFVLVAASARACEPMSSPSVSAASHHSAAIPVADLQAVAGSADTQAPCNTETSNCSSCTSCAVCACLCVGLARPLSSVVAISSAMALPNWTAAPMASQVAAPELKPPRV</sequence>
<feature type="chain" id="PRO_5012684657" evidence="1">
    <location>
        <begin position="25"/>
        <end position="122"/>
    </location>
</feature>